<protein>
    <submittedName>
        <fullName evidence="1">Uncharacterized protein</fullName>
    </submittedName>
</protein>
<evidence type="ECO:0000313" key="2">
    <source>
        <dbReference type="Proteomes" id="UP001055111"/>
    </source>
</evidence>
<reference evidence="1" key="1">
    <citation type="submission" date="2022-09" db="EMBL/GenBank/DDBJ databases">
        <title>Isolation and characterization of 3-chlorobenzoate degrading bacteria from soils in Shizuoka.</title>
        <authorList>
            <person name="Ifat A."/>
            <person name="Ogawa N."/>
            <person name="Kimbara K."/>
            <person name="Moriuchi R."/>
            <person name="Dohra H."/>
            <person name="Shintani M."/>
        </authorList>
    </citation>
    <scope>NUCLEOTIDE SEQUENCE</scope>
    <source>
        <strain evidence="1">19CS4-2</strain>
    </source>
</reference>
<dbReference type="EMBL" id="BPUS01000012">
    <property type="protein sequence ID" value="GJH27830.1"/>
    <property type="molecule type" value="Genomic_DNA"/>
</dbReference>
<proteinExistence type="predicted"/>
<dbReference type="RefSeq" id="WP_238214513.1">
    <property type="nucleotide sequence ID" value="NZ_BPUS01000012.1"/>
</dbReference>
<sequence length="235" mass="26707">MTATVSTNFTKGSIASVSLKRKVRLVLWGGAYATSDNSTFEWAAKRVIKDYTDNDKQKYEIIFKRIDSAESFALSISDQNQDSIHSLDLFTHGGPDHFFMVSVRQEQGGGLNKFKWYRYLFHNSSLSRGDLEKLQYERFAEDAKVEFHGCQTAKEPKEEDNIAADFSRFLFIAGKTHSAVIGHVDKANPNRPVKSGVARFIDQDYRWGQRAIYKDGNLKAITRQEGATNERAFSK</sequence>
<gene>
    <name evidence="1" type="ORF">CBA19CS42_24960</name>
</gene>
<dbReference type="Proteomes" id="UP001055111">
    <property type="component" value="Unassembled WGS sequence"/>
</dbReference>
<dbReference type="AlphaFoldDB" id="A0AA37IKA0"/>
<accession>A0AA37IKA0</accession>
<organism evidence="1 2">
    <name type="scientific">Caballeronia novacaledonica</name>
    <dbReference type="NCBI Taxonomy" id="1544861"/>
    <lineage>
        <taxon>Bacteria</taxon>
        <taxon>Pseudomonadati</taxon>
        <taxon>Pseudomonadota</taxon>
        <taxon>Betaproteobacteria</taxon>
        <taxon>Burkholderiales</taxon>
        <taxon>Burkholderiaceae</taxon>
        <taxon>Caballeronia</taxon>
    </lineage>
</organism>
<evidence type="ECO:0000313" key="1">
    <source>
        <dbReference type="EMBL" id="GJH27830.1"/>
    </source>
</evidence>
<comment type="caution">
    <text evidence="1">The sequence shown here is derived from an EMBL/GenBank/DDBJ whole genome shotgun (WGS) entry which is preliminary data.</text>
</comment>
<name>A0AA37IKA0_9BURK</name>